<keyword evidence="4" id="KW-1185">Reference proteome</keyword>
<dbReference type="InterPro" id="IPR001460">
    <property type="entry name" value="PCN-bd_Tpept"/>
</dbReference>
<dbReference type="RefSeq" id="WP_185001039.1">
    <property type="nucleotide sequence ID" value="NZ_BAAAUI010000033.1"/>
</dbReference>
<sequence length="488" mass="51200">MNAPLRRVALAVMVMVLMLLANGTYIQVIKADTYRNDPRNSRVLLEEYSRQRGQISAAGGQLMATVENTTGRLKYLRKYPEGPIYAPITGYYSSNYGATGLEKAQDSVLNGSDPLLFGRRLSDLITGRDPRGGSVQTTIVPKVQQFAYKAMSDKKFSGAVVAMDPKTGRILAMVSTPSFDPNVLSAHDTEAQQKAWGELTKDPKKPSMNRAVGETYPPGSTFKMVTAAAALENGFTKDSPLTAAPTITLPGTNNQLENFNGNRCGGGETAPLIEALARSCNTAFVDLAIQLGETKLRQQAEKFGIGEQGQKIPIGVAGSSLGDIPDKAALGQSGIGQRDVRLTPLQDAVVAATIANGGVRMEPQLVSQILRDVTVLQENDPVRSGTAISSATAATLKEMMIQSESRTAGGGKISGVTIASKTGTAEHGANPKANNPHAWYAAFAPAEDPKIAVAVIVENGGDRGQDATGGTVAAPIGRGVIGAFLGGG</sequence>
<dbReference type="InterPro" id="IPR012338">
    <property type="entry name" value="Beta-lactam/transpept-like"/>
</dbReference>
<keyword evidence="3" id="KW-0808">Transferase</keyword>
<dbReference type="PANTHER" id="PTHR30627:SF24">
    <property type="entry name" value="PENICILLIN-BINDING PROTEIN 4B"/>
    <property type="match status" value="1"/>
</dbReference>
<accession>A0A7W7C5P6</accession>
<organism evidence="3 4">
    <name type="scientific">Crossiella cryophila</name>
    <dbReference type="NCBI Taxonomy" id="43355"/>
    <lineage>
        <taxon>Bacteria</taxon>
        <taxon>Bacillati</taxon>
        <taxon>Actinomycetota</taxon>
        <taxon>Actinomycetes</taxon>
        <taxon>Pseudonocardiales</taxon>
        <taxon>Pseudonocardiaceae</taxon>
        <taxon>Crossiella</taxon>
    </lineage>
</organism>
<dbReference type="GO" id="GO:0071555">
    <property type="term" value="P:cell wall organization"/>
    <property type="evidence" value="ECO:0007669"/>
    <property type="project" value="TreeGrafter"/>
</dbReference>
<dbReference type="Gene3D" id="3.40.710.10">
    <property type="entry name" value="DD-peptidase/beta-lactamase superfamily"/>
    <property type="match status" value="1"/>
</dbReference>
<evidence type="ECO:0000259" key="1">
    <source>
        <dbReference type="Pfam" id="PF00905"/>
    </source>
</evidence>
<comment type="caution">
    <text evidence="3">The sequence shown here is derived from an EMBL/GenBank/DDBJ whole genome shotgun (WGS) entry which is preliminary data.</text>
</comment>
<dbReference type="GO" id="GO:0016757">
    <property type="term" value="F:glycosyltransferase activity"/>
    <property type="evidence" value="ECO:0007669"/>
    <property type="project" value="UniProtKB-KW"/>
</dbReference>
<dbReference type="AlphaFoldDB" id="A0A7W7C5P6"/>
<dbReference type="Proteomes" id="UP000533598">
    <property type="component" value="Unassembled WGS sequence"/>
</dbReference>
<dbReference type="GO" id="GO:0008658">
    <property type="term" value="F:penicillin binding"/>
    <property type="evidence" value="ECO:0007669"/>
    <property type="project" value="InterPro"/>
</dbReference>
<dbReference type="InterPro" id="IPR054120">
    <property type="entry name" value="PBPA_dimer"/>
</dbReference>
<proteinExistence type="predicted"/>
<evidence type="ECO:0000313" key="4">
    <source>
        <dbReference type="Proteomes" id="UP000533598"/>
    </source>
</evidence>
<evidence type="ECO:0000313" key="3">
    <source>
        <dbReference type="EMBL" id="MBB4674998.1"/>
    </source>
</evidence>
<protein>
    <submittedName>
        <fullName evidence="3">Peptidoglycan glycosyltransferase</fullName>
        <ecNumber evidence="3">2.4.1.129</ecNumber>
    </submittedName>
</protein>
<dbReference type="PANTHER" id="PTHR30627">
    <property type="entry name" value="PEPTIDOGLYCAN D,D-TRANSPEPTIDASE"/>
    <property type="match status" value="1"/>
</dbReference>
<dbReference type="SUPFAM" id="SSF56519">
    <property type="entry name" value="Penicillin binding protein dimerisation domain"/>
    <property type="match status" value="1"/>
</dbReference>
<dbReference type="GO" id="GO:0005886">
    <property type="term" value="C:plasma membrane"/>
    <property type="evidence" value="ECO:0007669"/>
    <property type="project" value="TreeGrafter"/>
</dbReference>
<dbReference type="EC" id="2.4.1.129" evidence="3"/>
<dbReference type="EMBL" id="JACHMH010000001">
    <property type="protein sequence ID" value="MBB4674998.1"/>
    <property type="molecule type" value="Genomic_DNA"/>
</dbReference>
<reference evidence="3 4" key="1">
    <citation type="submission" date="2020-08" db="EMBL/GenBank/DDBJ databases">
        <title>Sequencing the genomes of 1000 actinobacteria strains.</title>
        <authorList>
            <person name="Klenk H.-P."/>
        </authorList>
    </citation>
    <scope>NUCLEOTIDE SEQUENCE [LARGE SCALE GENOMIC DNA]</scope>
    <source>
        <strain evidence="3 4">DSM 44230</strain>
    </source>
</reference>
<feature type="domain" description="Penicillin-binding protein transpeptidase" evidence="1">
    <location>
        <begin position="158"/>
        <end position="479"/>
    </location>
</feature>
<dbReference type="Pfam" id="PF00905">
    <property type="entry name" value="Transpeptidase"/>
    <property type="match status" value="1"/>
</dbReference>
<dbReference type="Gene3D" id="3.90.1310.10">
    <property type="entry name" value="Penicillin-binding protein 2a (Domain 2)"/>
    <property type="match status" value="1"/>
</dbReference>
<feature type="domain" description="Penicillin binding protein A dimerisation" evidence="2">
    <location>
        <begin position="52"/>
        <end position="135"/>
    </location>
</feature>
<name>A0A7W7C5P6_9PSEU</name>
<keyword evidence="3" id="KW-0328">Glycosyltransferase</keyword>
<dbReference type="InterPro" id="IPR050515">
    <property type="entry name" value="Beta-lactam/transpept"/>
</dbReference>
<dbReference type="GO" id="GO:0071972">
    <property type="term" value="F:peptidoglycan L,D-transpeptidase activity"/>
    <property type="evidence" value="ECO:0007669"/>
    <property type="project" value="TreeGrafter"/>
</dbReference>
<dbReference type="SUPFAM" id="SSF56601">
    <property type="entry name" value="beta-lactamase/transpeptidase-like"/>
    <property type="match status" value="1"/>
</dbReference>
<dbReference type="Pfam" id="PF21922">
    <property type="entry name" value="PBP_dimer_2"/>
    <property type="match status" value="1"/>
</dbReference>
<dbReference type="InterPro" id="IPR036138">
    <property type="entry name" value="PBP_dimer_sf"/>
</dbReference>
<evidence type="ECO:0000259" key="2">
    <source>
        <dbReference type="Pfam" id="PF21922"/>
    </source>
</evidence>
<gene>
    <name evidence="3" type="ORF">HNR67_001116</name>
</gene>